<reference evidence="4 5" key="1">
    <citation type="submission" date="2017-09" db="EMBL/GenBank/DDBJ databases">
        <title>Streptomyces genome completion.</title>
        <authorList>
            <person name="Lee N."/>
            <person name="Cho B.-K."/>
        </authorList>
    </citation>
    <scope>NUCLEOTIDE SEQUENCE [LARGE SCALE GENOMIC DNA]</scope>
    <source>
        <strain evidence="4 5">ATCC 14899</strain>
    </source>
</reference>
<dbReference type="AlphaFoldDB" id="A0A5P2WAH4"/>
<name>A0A5P2WAH4_9ACTN</name>
<feature type="compositionally biased region" description="Low complexity" evidence="1">
    <location>
        <begin position="203"/>
        <end position="227"/>
    </location>
</feature>
<organism evidence="4 5">
    <name type="scientific">Streptomyces nodosus</name>
    <dbReference type="NCBI Taxonomy" id="40318"/>
    <lineage>
        <taxon>Bacteria</taxon>
        <taxon>Bacillati</taxon>
        <taxon>Actinomycetota</taxon>
        <taxon>Actinomycetes</taxon>
        <taxon>Kitasatosporales</taxon>
        <taxon>Streptomycetaceae</taxon>
        <taxon>Streptomyces</taxon>
    </lineage>
</organism>
<gene>
    <name evidence="4" type="ORF">CP978_34620</name>
</gene>
<accession>A0A5P2WAH4</accession>
<proteinExistence type="predicted"/>
<dbReference type="KEGG" id="snq:CP978_34620"/>
<dbReference type="PANTHER" id="PTHR33498">
    <property type="entry name" value="TRANSPOSASE FOR INSERTION SEQUENCE ELEMENT IS1557"/>
    <property type="match status" value="1"/>
</dbReference>
<dbReference type="InterPro" id="IPR047951">
    <property type="entry name" value="Transpos_ISL3"/>
</dbReference>
<evidence type="ECO:0000313" key="5">
    <source>
        <dbReference type="Proteomes" id="UP000325763"/>
    </source>
</evidence>
<dbReference type="Pfam" id="PF01610">
    <property type="entry name" value="DDE_Tnp_ISL3"/>
    <property type="match status" value="1"/>
</dbReference>
<dbReference type="EMBL" id="CP023747">
    <property type="protein sequence ID" value="QEV42984.1"/>
    <property type="molecule type" value="Genomic_DNA"/>
</dbReference>
<sequence>MRRLFCDNSDCTRVTFAEQVEGLTSRYGRRTPVLQRTIGALGVVLAARAVVRLGLVLGIVVSRMTVLRVVMALSEPAWAVPRVLGVDEFATRKGRRYGTILIDCETHQPLDLLPDHKAGTLAAWLREHPGVEIVCRDRAAFFAEGARADAPQAHHCADKWHVWHNLGDAANAWSPTTAFSSAASSSRSLRPNPKPDRGLCRLPSARSRPGPTRRGSSSTGSATPTPRFGRRSSRA</sequence>
<dbReference type="Proteomes" id="UP000325763">
    <property type="component" value="Chromosome"/>
</dbReference>
<protein>
    <recommendedName>
        <fullName evidence="3">Transposase IS204/IS1001/IS1096/IS1165 DDE domain-containing protein</fullName>
    </recommendedName>
</protein>
<feature type="domain" description="Transposase IS204/IS1001/IS1096/IS1165 DDE" evidence="3">
    <location>
        <begin position="84"/>
        <end position="171"/>
    </location>
</feature>
<evidence type="ECO:0000313" key="4">
    <source>
        <dbReference type="EMBL" id="QEV42984.1"/>
    </source>
</evidence>
<keyword evidence="2" id="KW-0812">Transmembrane</keyword>
<evidence type="ECO:0000256" key="1">
    <source>
        <dbReference type="SAM" id="MobiDB-lite"/>
    </source>
</evidence>
<feature type="region of interest" description="Disordered" evidence="1">
    <location>
        <begin position="182"/>
        <end position="235"/>
    </location>
</feature>
<feature type="transmembrane region" description="Helical" evidence="2">
    <location>
        <begin position="38"/>
        <end position="61"/>
    </location>
</feature>
<evidence type="ECO:0000256" key="2">
    <source>
        <dbReference type="SAM" id="Phobius"/>
    </source>
</evidence>
<evidence type="ECO:0000259" key="3">
    <source>
        <dbReference type="Pfam" id="PF01610"/>
    </source>
</evidence>
<keyword evidence="2" id="KW-1133">Transmembrane helix</keyword>
<dbReference type="InterPro" id="IPR002560">
    <property type="entry name" value="Transposase_DDE"/>
</dbReference>
<keyword evidence="2" id="KW-0472">Membrane</keyword>
<dbReference type="PANTHER" id="PTHR33498:SF1">
    <property type="entry name" value="TRANSPOSASE FOR INSERTION SEQUENCE ELEMENT IS1557"/>
    <property type="match status" value="1"/>
</dbReference>